<evidence type="ECO:0000313" key="3">
    <source>
        <dbReference type="EMBL" id="PLW54962.1"/>
    </source>
</evidence>
<organism evidence="3 4">
    <name type="scientific">Puccinia coronata f. sp. avenae</name>
    <dbReference type="NCBI Taxonomy" id="200324"/>
    <lineage>
        <taxon>Eukaryota</taxon>
        <taxon>Fungi</taxon>
        <taxon>Dikarya</taxon>
        <taxon>Basidiomycota</taxon>
        <taxon>Pucciniomycotina</taxon>
        <taxon>Pucciniomycetes</taxon>
        <taxon>Pucciniales</taxon>
        <taxon>Pucciniaceae</taxon>
        <taxon>Puccinia</taxon>
    </lineage>
</organism>
<feature type="compositionally biased region" description="Polar residues" evidence="1">
    <location>
        <begin position="489"/>
        <end position="522"/>
    </location>
</feature>
<dbReference type="STRING" id="200324.A0A2N5VYF6"/>
<dbReference type="InterPro" id="IPR051057">
    <property type="entry name" value="PI-PLC_domain"/>
</dbReference>
<reference evidence="3 4" key="1">
    <citation type="submission" date="2017-11" db="EMBL/GenBank/DDBJ databases">
        <title>De novo assembly and phasing of dikaryotic genomes from two isolates of Puccinia coronata f. sp. avenae, the causal agent of oat crown rust.</title>
        <authorList>
            <person name="Miller M.E."/>
            <person name="Zhang Y."/>
            <person name="Omidvar V."/>
            <person name="Sperschneider J."/>
            <person name="Schwessinger B."/>
            <person name="Raley C."/>
            <person name="Palmer J.M."/>
            <person name="Garnica D."/>
            <person name="Upadhyaya N."/>
            <person name="Rathjen J."/>
            <person name="Taylor J.M."/>
            <person name="Park R.F."/>
            <person name="Dodds P.N."/>
            <person name="Hirsch C.D."/>
            <person name="Kianian S.F."/>
            <person name="Figueroa M."/>
        </authorList>
    </citation>
    <scope>NUCLEOTIDE SEQUENCE [LARGE SCALE GENOMIC DNA]</scope>
    <source>
        <strain evidence="3">12NC29</strain>
    </source>
</reference>
<name>A0A2N5VYF6_9BASI</name>
<dbReference type="InterPro" id="IPR000909">
    <property type="entry name" value="PLipase_C_PInositol-sp_X_dom"/>
</dbReference>
<dbReference type="GO" id="GO:0006629">
    <property type="term" value="P:lipid metabolic process"/>
    <property type="evidence" value="ECO:0007669"/>
    <property type="project" value="InterPro"/>
</dbReference>
<feature type="region of interest" description="Disordered" evidence="1">
    <location>
        <begin position="84"/>
        <end position="107"/>
    </location>
</feature>
<sequence length="651" mass="73176">MVNYLPISISNRTTATIHVHYEASSSSSSGHIDSIGSFQTTPTKAIKTDFKLQKLQSVISIHLEEPESIKIQLIKKTRKVHRLHHHSSSVSNDTIATNHNQAPSKKRAMIPEKPATIKNKITKALHSQTHQNQKFFRLQVDYYLNSQLLKIRDQEVIEEQAEEQDGRTIDAISGQRGAQQSTEELDDTTLDPTQDHGNTTDHGSGYVQARPKKLFIPKFEIFQSISDDGSVSIMVLKSRNFSNWMSHLPDEVPISELTIPGSHQSCSIYGWPIGQCQSRSLARQLKDGIRFLDIRLALPIKTSSSKKQRPESKTETSGKLVAYHGIQSQVIKFQQILKILDDFLNSEPTETIIISIKRENHTDSELFKEALRREFIEFYQSEENFKSHWWLNSFLPNSLKQVRGKLILFSRKLFMSDDEEDFGIRFPVWPNNSSEIWETSIPNANVAVQDWYNIGSCLSIPKKSLLACVSLCGALHGPLRTTPSPIPLTRSTNQDRSTSSHRSLNQDPPVNPNTSASSNPTAEASKVGEEGERSLTRCTFQETQVIETHPRTWVITFLSASSLLLGFPTICSKGIGLPKLGLGIEGINSRVARWLVSRRDHYHHPSPNVNATSSTNIKGVVCMMDFYQSPKGALVSLLVDCNFTSQEDTDF</sequence>
<dbReference type="PANTHER" id="PTHR13593">
    <property type="match status" value="1"/>
</dbReference>
<evidence type="ECO:0000259" key="2">
    <source>
        <dbReference type="SMART" id="SM00148"/>
    </source>
</evidence>
<feature type="region of interest" description="Disordered" evidence="1">
    <location>
        <begin position="161"/>
        <end position="206"/>
    </location>
</feature>
<feature type="region of interest" description="Disordered" evidence="1">
    <location>
        <begin position="483"/>
        <end position="533"/>
    </location>
</feature>
<feature type="compositionally biased region" description="Polar residues" evidence="1">
    <location>
        <begin position="92"/>
        <end position="103"/>
    </location>
</feature>
<accession>A0A2N5VYF6</accession>
<feature type="domain" description="Phosphatidylinositol-specific phospholipase C X" evidence="2">
    <location>
        <begin position="250"/>
        <end position="411"/>
    </location>
</feature>
<protein>
    <recommendedName>
        <fullName evidence="2">Phosphatidylinositol-specific phospholipase C X domain-containing protein</fullName>
    </recommendedName>
</protein>
<gene>
    <name evidence="3" type="ORF">PCANC_02692</name>
</gene>
<keyword evidence="4" id="KW-1185">Reference proteome</keyword>
<dbReference type="PROSITE" id="PS50007">
    <property type="entry name" value="PIPLC_X_DOMAIN"/>
    <property type="match status" value="1"/>
</dbReference>
<comment type="caution">
    <text evidence="3">The sequence shown here is derived from an EMBL/GenBank/DDBJ whole genome shotgun (WGS) entry which is preliminary data.</text>
</comment>
<dbReference type="Gene3D" id="3.20.20.190">
    <property type="entry name" value="Phosphatidylinositol (PI) phosphodiesterase"/>
    <property type="match status" value="1"/>
</dbReference>
<dbReference type="OrthoDB" id="1046782at2759"/>
<dbReference type="SMART" id="SM00148">
    <property type="entry name" value="PLCXc"/>
    <property type="match status" value="1"/>
</dbReference>
<dbReference type="EMBL" id="PGCJ01000038">
    <property type="protein sequence ID" value="PLW54962.1"/>
    <property type="molecule type" value="Genomic_DNA"/>
</dbReference>
<dbReference type="Pfam" id="PF00388">
    <property type="entry name" value="PI-PLC-X"/>
    <property type="match status" value="1"/>
</dbReference>
<evidence type="ECO:0000256" key="1">
    <source>
        <dbReference type="SAM" id="MobiDB-lite"/>
    </source>
</evidence>
<dbReference type="Proteomes" id="UP000235388">
    <property type="component" value="Unassembled WGS sequence"/>
</dbReference>
<dbReference type="InterPro" id="IPR017946">
    <property type="entry name" value="PLC-like_Pdiesterase_TIM-brl"/>
</dbReference>
<dbReference type="AlphaFoldDB" id="A0A2N5VYF6"/>
<dbReference type="PANTHER" id="PTHR13593:SF148">
    <property type="entry name" value="PHOSPHATIDYLINOSITOL-SPECIFIC PHOSPHOLIPASE C X DOMAIN-CONTAINING PROTEIN"/>
    <property type="match status" value="1"/>
</dbReference>
<evidence type="ECO:0000313" key="4">
    <source>
        <dbReference type="Proteomes" id="UP000235388"/>
    </source>
</evidence>
<dbReference type="SUPFAM" id="SSF51695">
    <property type="entry name" value="PLC-like phosphodiesterases"/>
    <property type="match status" value="1"/>
</dbReference>
<dbReference type="GO" id="GO:0008081">
    <property type="term" value="F:phosphoric diester hydrolase activity"/>
    <property type="evidence" value="ECO:0007669"/>
    <property type="project" value="InterPro"/>
</dbReference>
<proteinExistence type="predicted"/>